<dbReference type="Pfam" id="PF05239">
    <property type="entry name" value="PRC"/>
    <property type="match status" value="2"/>
</dbReference>
<protein>
    <recommendedName>
        <fullName evidence="1">PRC-barrel domain-containing protein</fullName>
    </recommendedName>
</protein>
<dbReference type="GO" id="GO:0030077">
    <property type="term" value="C:plasma membrane light-harvesting complex"/>
    <property type="evidence" value="ECO:0007669"/>
    <property type="project" value="InterPro"/>
</dbReference>
<dbReference type="Gene3D" id="3.90.50.10">
    <property type="entry name" value="Photosynthetic Reaction Center, subunit H, domain 2"/>
    <property type="match status" value="2"/>
</dbReference>
<sequence>MLQTLSGLKRMSIGASDGEIGHVRDAYFDDHEWTLRYLVVSAGSWLTGRRVLISPWAIRDVDWRARRVDVTLTREQVRNSPDMDADKPVSRQYETAYSDYFGYPYYWMGMFAWGPVPFPKDGAIADPAHEAGRREKGDPNLRSANEVERYHIEAVDGSIGHVDDFIFDDATWGLRYFVVDTRNWLPGRHVLISTDWVDRVAWEGRKAYVALTRDEVRNSPEYDAASFAEAEEDALYRHYGRPLEHRRRGVKDNDWTLPI</sequence>
<dbReference type="EMBL" id="BLJN01000012">
    <property type="protein sequence ID" value="GFE84901.1"/>
    <property type="molecule type" value="Genomic_DNA"/>
</dbReference>
<reference evidence="3" key="1">
    <citation type="submission" date="2020-01" db="EMBL/GenBank/DDBJ databases">
        <title>'Steroidobacter agaridevorans' sp. nov., agar-degrading bacteria isolated from rhizosphere soils.</title>
        <authorList>
            <person name="Ikenaga M."/>
            <person name="Kataoka M."/>
            <person name="Murouchi A."/>
            <person name="Katsuragi S."/>
            <person name="Sakai M."/>
        </authorList>
    </citation>
    <scope>NUCLEOTIDE SEQUENCE [LARGE SCALE GENOMIC DNA]</scope>
    <source>
        <strain evidence="3">YU21-B</strain>
    </source>
</reference>
<dbReference type="RefSeq" id="WP_202624976.1">
    <property type="nucleotide sequence ID" value="NZ_BLJN01000012.1"/>
</dbReference>
<dbReference type="AlphaFoldDB" id="A0A829YPH7"/>
<evidence type="ECO:0000313" key="3">
    <source>
        <dbReference type="Proteomes" id="UP000445000"/>
    </source>
</evidence>
<name>A0A829YPH7_9GAMM</name>
<dbReference type="InterPro" id="IPR027275">
    <property type="entry name" value="PRC-brl_dom"/>
</dbReference>
<organism evidence="2 3">
    <name type="scientific">Steroidobacter agaridevorans</name>
    <dbReference type="NCBI Taxonomy" id="2695856"/>
    <lineage>
        <taxon>Bacteria</taxon>
        <taxon>Pseudomonadati</taxon>
        <taxon>Pseudomonadota</taxon>
        <taxon>Gammaproteobacteria</taxon>
        <taxon>Steroidobacterales</taxon>
        <taxon>Steroidobacteraceae</taxon>
        <taxon>Steroidobacter</taxon>
    </lineage>
</organism>
<proteinExistence type="predicted"/>
<evidence type="ECO:0000313" key="2">
    <source>
        <dbReference type="EMBL" id="GFE84901.1"/>
    </source>
</evidence>
<dbReference type="InterPro" id="IPR014747">
    <property type="entry name" value="Bac_photo_RC_H_C"/>
</dbReference>
<dbReference type="SUPFAM" id="SSF50346">
    <property type="entry name" value="PRC-barrel domain"/>
    <property type="match status" value="2"/>
</dbReference>
<dbReference type="InterPro" id="IPR011033">
    <property type="entry name" value="PRC_barrel-like_sf"/>
</dbReference>
<feature type="domain" description="PRC-barrel" evidence="1">
    <location>
        <begin position="16"/>
        <end position="76"/>
    </location>
</feature>
<dbReference type="GO" id="GO:0019684">
    <property type="term" value="P:photosynthesis, light reaction"/>
    <property type="evidence" value="ECO:0007669"/>
    <property type="project" value="InterPro"/>
</dbReference>
<feature type="domain" description="PRC-barrel" evidence="1">
    <location>
        <begin position="158"/>
        <end position="212"/>
    </location>
</feature>
<accession>A0A829YPH7</accession>
<gene>
    <name evidence="2" type="ORF">GCM10011487_69010</name>
</gene>
<evidence type="ECO:0000259" key="1">
    <source>
        <dbReference type="Pfam" id="PF05239"/>
    </source>
</evidence>
<keyword evidence="3" id="KW-1185">Reference proteome</keyword>
<comment type="caution">
    <text evidence="2">The sequence shown here is derived from an EMBL/GenBank/DDBJ whole genome shotgun (WGS) entry which is preliminary data.</text>
</comment>
<dbReference type="Proteomes" id="UP000445000">
    <property type="component" value="Unassembled WGS sequence"/>
</dbReference>